<comment type="caution">
    <text evidence="1">The sequence shown here is derived from an EMBL/GenBank/DDBJ whole genome shotgun (WGS) entry which is preliminary data.</text>
</comment>
<dbReference type="Proteomes" id="UP001501371">
    <property type="component" value="Unassembled WGS sequence"/>
</dbReference>
<accession>A0ABN1UT60</accession>
<evidence type="ECO:0000313" key="2">
    <source>
        <dbReference type="Proteomes" id="UP001501371"/>
    </source>
</evidence>
<proteinExistence type="predicted"/>
<keyword evidence="2" id="KW-1185">Reference proteome</keyword>
<name>A0ABN1UT60_9ACTN</name>
<evidence type="ECO:0000313" key="1">
    <source>
        <dbReference type="EMBL" id="GAA1165513.1"/>
    </source>
</evidence>
<sequence length="56" mass="6335">MRRQTMSCSLSPNYELGERPGRSCMVENWCMDAPELLESVSQLVPEETATENDITV</sequence>
<reference evidence="1 2" key="1">
    <citation type="journal article" date="2019" name="Int. J. Syst. Evol. Microbiol.">
        <title>The Global Catalogue of Microorganisms (GCM) 10K type strain sequencing project: providing services to taxonomists for standard genome sequencing and annotation.</title>
        <authorList>
            <consortium name="The Broad Institute Genomics Platform"/>
            <consortium name="The Broad Institute Genome Sequencing Center for Infectious Disease"/>
            <person name="Wu L."/>
            <person name="Ma J."/>
        </authorList>
    </citation>
    <scope>NUCLEOTIDE SEQUENCE [LARGE SCALE GENOMIC DNA]</scope>
    <source>
        <strain evidence="1 2">JCM 12696</strain>
    </source>
</reference>
<dbReference type="EMBL" id="BAAAKV010000017">
    <property type="protein sequence ID" value="GAA1165513.1"/>
    <property type="molecule type" value="Genomic_DNA"/>
</dbReference>
<organism evidence="1 2">
    <name type="scientific">Streptomyces hebeiensis</name>
    <dbReference type="NCBI Taxonomy" id="229486"/>
    <lineage>
        <taxon>Bacteria</taxon>
        <taxon>Bacillati</taxon>
        <taxon>Actinomycetota</taxon>
        <taxon>Actinomycetes</taxon>
        <taxon>Kitasatosporales</taxon>
        <taxon>Streptomycetaceae</taxon>
        <taxon>Streptomyces</taxon>
    </lineage>
</organism>
<gene>
    <name evidence="1" type="ORF">GCM10009654_23000</name>
</gene>
<protein>
    <submittedName>
        <fullName evidence="1">Uncharacterized protein</fullName>
    </submittedName>
</protein>